<comment type="subcellular location">
    <subcellularLocation>
        <location evidence="5">Nucleus</location>
    </subcellularLocation>
</comment>
<evidence type="ECO:0000313" key="9">
    <source>
        <dbReference type="Proteomes" id="UP001162483"/>
    </source>
</evidence>
<proteinExistence type="predicted"/>
<gene>
    <name evidence="8" type="ORF">SPARVUS_LOCUS12896526</name>
</gene>
<evidence type="ECO:0000256" key="3">
    <source>
        <dbReference type="ARBA" id="ARBA00023163"/>
    </source>
</evidence>
<evidence type="ECO:0000313" key="8">
    <source>
        <dbReference type="EMBL" id="CAI9600932.1"/>
    </source>
</evidence>
<reference evidence="8" key="1">
    <citation type="submission" date="2023-05" db="EMBL/GenBank/DDBJ databases">
        <authorList>
            <person name="Stuckert A."/>
        </authorList>
    </citation>
    <scope>NUCLEOTIDE SEQUENCE</scope>
</reference>
<dbReference type="PRINTS" id="PR00937">
    <property type="entry name" value="TBOX"/>
</dbReference>
<keyword evidence="3" id="KW-0804">Transcription</keyword>
<evidence type="ECO:0000256" key="4">
    <source>
        <dbReference type="ARBA" id="ARBA00023242"/>
    </source>
</evidence>
<sequence>MHKYQPRVHVIRKDFSSELSPTKPVPTGEGVKTFSFPETVFTTVTAYQNQQITRLKIDRNPFAKGFRDSGRNRTGLEAIMETYAFWRPPVRTLTFEDFTTMQKQQGGSTGTSPTTSSTGTPSPSASSHLLSPSCSPPTFHLTPNSFNVGCRENQLCNLNLSEYPACARSNMAALQSYPGLSESGYNRLQGGNSTGSQPTETFMPQRTSSLISGMPTPSSLPSNSKMEAYSGQLGAYPTSQFQYMMQAGNPSSSSSSSHMFGGGHMQQGSYNAFSIHNPYNLYGYNFPASPRLATSPEKLTAPQGTLLCSSPSNVAFGDRQYLSSGMDAMHMIASPSGNQQATNACDSRQYGGVPGSSSQMSVHMV</sequence>
<dbReference type="InterPro" id="IPR046360">
    <property type="entry name" value="T-box_DNA-bd"/>
</dbReference>
<name>A0ABN9FVZ3_9NEOB</name>
<dbReference type="EMBL" id="CATNWA010017497">
    <property type="protein sequence ID" value="CAI9600932.1"/>
    <property type="molecule type" value="Genomic_DNA"/>
</dbReference>
<feature type="region of interest" description="Disordered" evidence="6">
    <location>
        <begin position="102"/>
        <end position="134"/>
    </location>
</feature>
<accession>A0ABN9FVZ3</accession>
<dbReference type="Proteomes" id="UP001162483">
    <property type="component" value="Unassembled WGS sequence"/>
</dbReference>
<evidence type="ECO:0000259" key="7">
    <source>
        <dbReference type="PROSITE" id="PS50252"/>
    </source>
</evidence>
<dbReference type="InterPro" id="IPR036960">
    <property type="entry name" value="T-box_sf"/>
</dbReference>
<keyword evidence="4 5" id="KW-0539">Nucleus</keyword>
<feature type="compositionally biased region" description="Low complexity" evidence="6">
    <location>
        <begin position="110"/>
        <end position="134"/>
    </location>
</feature>
<evidence type="ECO:0000256" key="1">
    <source>
        <dbReference type="ARBA" id="ARBA00023015"/>
    </source>
</evidence>
<dbReference type="InterPro" id="IPR008967">
    <property type="entry name" value="p53-like_TF_DNA-bd_sf"/>
</dbReference>
<dbReference type="PROSITE" id="PS50252">
    <property type="entry name" value="TBOX_3"/>
    <property type="match status" value="1"/>
</dbReference>
<evidence type="ECO:0000256" key="2">
    <source>
        <dbReference type="ARBA" id="ARBA00023125"/>
    </source>
</evidence>
<organism evidence="8 9">
    <name type="scientific">Staurois parvus</name>
    <dbReference type="NCBI Taxonomy" id="386267"/>
    <lineage>
        <taxon>Eukaryota</taxon>
        <taxon>Metazoa</taxon>
        <taxon>Chordata</taxon>
        <taxon>Craniata</taxon>
        <taxon>Vertebrata</taxon>
        <taxon>Euteleostomi</taxon>
        <taxon>Amphibia</taxon>
        <taxon>Batrachia</taxon>
        <taxon>Anura</taxon>
        <taxon>Neobatrachia</taxon>
        <taxon>Ranoidea</taxon>
        <taxon>Ranidae</taxon>
        <taxon>Staurois</taxon>
    </lineage>
</organism>
<evidence type="ECO:0000256" key="6">
    <source>
        <dbReference type="SAM" id="MobiDB-lite"/>
    </source>
</evidence>
<comment type="caution">
    <text evidence="8">The sequence shown here is derived from an EMBL/GenBank/DDBJ whole genome shotgun (WGS) entry which is preliminary data.</text>
</comment>
<dbReference type="PANTHER" id="PTHR11267">
    <property type="entry name" value="T-BOX PROTEIN-RELATED"/>
    <property type="match status" value="1"/>
</dbReference>
<keyword evidence="9" id="KW-1185">Reference proteome</keyword>
<dbReference type="PANTHER" id="PTHR11267:SF98">
    <property type="entry name" value="T-BOX TRANSCRIPTION FACTOR TBX15"/>
    <property type="match status" value="1"/>
</dbReference>
<dbReference type="SMART" id="SM00425">
    <property type="entry name" value="TBOX"/>
    <property type="match status" value="1"/>
</dbReference>
<keyword evidence="2 5" id="KW-0238">DNA-binding</keyword>
<protein>
    <recommendedName>
        <fullName evidence="7">T-box domain-containing protein</fullName>
    </recommendedName>
</protein>
<comment type="caution">
    <text evidence="5">Lacks conserved residue(s) required for the propagation of feature annotation.</text>
</comment>
<dbReference type="SUPFAM" id="SSF49417">
    <property type="entry name" value="p53-like transcription factors"/>
    <property type="match status" value="1"/>
</dbReference>
<dbReference type="Pfam" id="PF00907">
    <property type="entry name" value="T-box"/>
    <property type="match status" value="1"/>
</dbReference>
<evidence type="ECO:0000256" key="5">
    <source>
        <dbReference type="PROSITE-ProRule" id="PRU00201"/>
    </source>
</evidence>
<dbReference type="Gene3D" id="2.60.40.820">
    <property type="entry name" value="Transcription factor, T-box"/>
    <property type="match status" value="1"/>
</dbReference>
<feature type="domain" description="T-box" evidence="7">
    <location>
        <begin position="1"/>
        <end position="68"/>
    </location>
</feature>
<keyword evidence="1" id="KW-0805">Transcription regulation</keyword>
<dbReference type="InterPro" id="IPR001699">
    <property type="entry name" value="TF_T-box"/>
</dbReference>